<accession>A0A544T785</accession>
<dbReference type="Pfam" id="PF10782">
    <property type="entry name" value="zf-C2HCIx2C"/>
    <property type="match status" value="1"/>
</dbReference>
<sequence>MKNTQIINEIDHILQTYCDGCFVRTQLRKEKGKATAHHFCIRGCTVGEEIKRKGEKLR</sequence>
<name>A0A544T785_9BACI</name>
<keyword evidence="1" id="KW-0862">Zinc</keyword>
<keyword evidence="1" id="KW-0479">Metal-binding</keyword>
<dbReference type="Proteomes" id="UP000318937">
    <property type="component" value="Unassembled WGS sequence"/>
</dbReference>
<dbReference type="GO" id="GO:0008270">
    <property type="term" value="F:zinc ion binding"/>
    <property type="evidence" value="ECO:0007669"/>
    <property type="project" value="UniProtKB-KW"/>
</dbReference>
<dbReference type="EMBL" id="VDGG01000024">
    <property type="protein sequence ID" value="TQR13315.1"/>
    <property type="molecule type" value="Genomic_DNA"/>
</dbReference>
<gene>
    <name evidence="1" type="ORF">FG383_12340</name>
</gene>
<evidence type="ECO:0000313" key="1">
    <source>
        <dbReference type="EMBL" id="TQR13315.1"/>
    </source>
</evidence>
<dbReference type="AlphaFoldDB" id="A0A544T785"/>
<comment type="caution">
    <text evidence="1">The sequence shown here is derived from an EMBL/GenBank/DDBJ whole genome shotgun (WGS) entry which is preliminary data.</text>
</comment>
<dbReference type="OrthoDB" id="2454446at2"/>
<keyword evidence="1" id="KW-0863">Zinc-finger</keyword>
<protein>
    <submittedName>
        <fullName evidence="1">Zinc-finger domain-containing protein</fullName>
    </submittedName>
</protein>
<dbReference type="RefSeq" id="WP_142607697.1">
    <property type="nucleotide sequence ID" value="NZ_VDGG01000024.1"/>
</dbReference>
<reference evidence="1 2" key="1">
    <citation type="submission" date="2019-05" db="EMBL/GenBank/DDBJ databases">
        <title>Psychrobacillus vulpis sp. nov., a new species isolated from feces of a red fox that inhabits in The Tablas de Daimiel Natural Park, Albacete, Spain.</title>
        <authorList>
            <person name="Rodriguez M."/>
            <person name="Reina J.C."/>
            <person name="Bejar V."/>
            <person name="Llamas I."/>
        </authorList>
    </citation>
    <scope>NUCLEOTIDE SEQUENCE [LARGE SCALE GENOMIC DNA]</scope>
    <source>
        <strain evidence="1 2">NHI-2</strain>
    </source>
</reference>
<organism evidence="1 2">
    <name type="scientific">Psychrobacillus soli</name>
    <dbReference type="NCBI Taxonomy" id="1543965"/>
    <lineage>
        <taxon>Bacteria</taxon>
        <taxon>Bacillati</taxon>
        <taxon>Bacillota</taxon>
        <taxon>Bacilli</taxon>
        <taxon>Bacillales</taxon>
        <taxon>Bacillaceae</taxon>
        <taxon>Psychrobacillus</taxon>
    </lineage>
</organism>
<keyword evidence="2" id="KW-1185">Reference proteome</keyword>
<evidence type="ECO:0000313" key="2">
    <source>
        <dbReference type="Proteomes" id="UP000318937"/>
    </source>
</evidence>
<proteinExistence type="predicted"/>
<dbReference type="InterPro" id="IPR019718">
    <property type="entry name" value="DUF2602"/>
</dbReference>